<dbReference type="SUPFAM" id="SSF52499">
    <property type="entry name" value="Isochorismatase-like hydrolases"/>
    <property type="match status" value="1"/>
</dbReference>
<dbReference type="InterPro" id="IPR013233">
    <property type="entry name" value="PIG-X/PBN1"/>
</dbReference>
<dbReference type="InterPro" id="IPR000868">
    <property type="entry name" value="Isochorismatase-like_dom"/>
</dbReference>
<protein>
    <recommendedName>
        <fullName evidence="12">Protein PBN1</fullName>
    </recommendedName>
</protein>
<proteinExistence type="inferred from homology"/>
<accession>A0A9P3UU15</accession>
<dbReference type="Proteomes" id="UP001063166">
    <property type="component" value="Unassembled WGS sequence"/>
</dbReference>
<evidence type="ECO:0000256" key="10">
    <source>
        <dbReference type="ARBA" id="ARBA00023136"/>
    </source>
</evidence>
<keyword evidence="6" id="KW-0812">Transmembrane</keyword>
<keyword evidence="11" id="KW-0325">Glycoprotein</keyword>
<evidence type="ECO:0000256" key="4">
    <source>
        <dbReference type="ARBA" id="ARBA00010345"/>
    </source>
</evidence>
<sequence length="465" mass="51078">MVATPRPADRAHAIATDPRRVLLLLDIQQAMLADPPIGVPASKSVKVNLERILAHARKARPQPLIVHVRNTGDVGEPDEPHTAGWQLIFPPQPEETVIDKRKNNAFAGTDLGDIIPSDAEIVVAGFQTDFSIRATCSDALKRGNEVLLIRGAHATHDRIEVLHGGGITPASRIEAEIEAELEEAGIVNIHLSTVLGDWLDDLLPTSRSLSFHVSKIRSSSLLLRCVRDLRLSADATTGMEYESILGFRAFKSFTFAGYHPVSITTVNLEEPEVLKDSKCALYLHFTLPPLIFVDPYELVHHEASYTFRHWGTSNLELPVSAVPQNSSHLLLAVTVPDDKREVEVRLPLHLRYGDLSKGSLHGYHQEEIAWPTGFLECPVSVLSAIASGLPRLPSEIASLFDLSSAKFIPISHSVPNGTNLVRAPTGSLEDLAFVEFGTMFTILLAFLQKGLRFVDTNRHIGEDHP</sequence>
<evidence type="ECO:0000256" key="12">
    <source>
        <dbReference type="RuleBase" id="RU366056"/>
    </source>
</evidence>
<dbReference type="Pfam" id="PF00857">
    <property type="entry name" value="Isochorismatase"/>
    <property type="match status" value="1"/>
</dbReference>
<evidence type="ECO:0000259" key="13">
    <source>
        <dbReference type="Pfam" id="PF00857"/>
    </source>
</evidence>
<gene>
    <name evidence="14" type="ORF">LshimejAT787_1800640</name>
</gene>
<evidence type="ECO:0000256" key="11">
    <source>
        <dbReference type="ARBA" id="ARBA00023180"/>
    </source>
</evidence>
<evidence type="ECO:0000313" key="15">
    <source>
        <dbReference type="Proteomes" id="UP001063166"/>
    </source>
</evidence>
<dbReference type="GO" id="GO:0005789">
    <property type="term" value="C:endoplasmic reticulum membrane"/>
    <property type="evidence" value="ECO:0007669"/>
    <property type="project" value="UniProtKB-SubCell"/>
</dbReference>
<keyword evidence="9" id="KW-1133">Transmembrane helix</keyword>
<evidence type="ECO:0000256" key="2">
    <source>
        <dbReference type="ARBA" id="ARBA00004687"/>
    </source>
</evidence>
<name>A0A9P3UU15_LYOSH</name>
<comment type="similarity">
    <text evidence="4 12">Belongs to the PIGX family.</text>
</comment>
<evidence type="ECO:0000256" key="7">
    <source>
        <dbReference type="ARBA" id="ARBA00022801"/>
    </source>
</evidence>
<evidence type="ECO:0000256" key="3">
    <source>
        <dbReference type="ARBA" id="ARBA00006336"/>
    </source>
</evidence>
<evidence type="ECO:0000256" key="8">
    <source>
        <dbReference type="ARBA" id="ARBA00022824"/>
    </source>
</evidence>
<dbReference type="EMBL" id="BRPK01000018">
    <property type="protein sequence ID" value="GLB44727.1"/>
    <property type="molecule type" value="Genomic_DNA"/>
</dbReference>
<keyword evidence="5 12" id="KW-0337">GPI-anchor biosynthesis</keyword>
<dbReference type="InterPro" id="IPR036380">
    <property type="entry name" value="Isochorismatase-like_sf"/>
</dbReference>
<comment type="similarity">
    <text evidence="3">Belongs to the isochorismatase family.</text>
</comment>
<dbReference type="GO" id="GO:0016787">
    <property type="term" value="F:hydrolase activity"/>
    <property type="evidence" value="ECO:0007669"/>
    <property type="project" value="UniProtKB-KW"/>
</dbReference>
<keyword evidence="10" id="KW-0472">Membrane</keyword>
<keyword evidence="7" id="KW-0378">Hydrolase</keyword>
<evidence type="ECO:0000256" key="9">
    <source>
        <dbReference type="ARBA" id="ARBA00022989"/>
    </source>
</evidence>
<keyword evidence="15" id="KW-1185">Reference proteome</keyword>
<dbReference type="AlphaFoldDB" id="A0A9P3UU15"/>
<evidence type="ECO:0000256" key="6">
    <source>
        <dbReference type="ARBA" id="ARBA00022692"/>
    </source>
</evidence>
<reference evidence="14" key="1">
    <citation type="submission" date="2022-07" db="EMBL/GenBank/DDBJ databases">
        <title>The genome of Lyophyllum shimeji provides insight into the initial evolution of ectomycorrhizal fungal genome.</title>
        <authorList>
            <person name="Kobayashi Y."/>
            <person name="Shibata T."/>
            <person name="Hirakawa H."/>
            <person name="Shigenobu S."/>
            <person name="Nishiyama T."/>
            <person name="Yamada A."/>
            <person name="Hasebe M."/>
            <person name="Kawaguchi M."/>
        </authorList>
    </citation>
    <scope>NUCLEOTIDE SEQUENCE</scope>
    <source>
        <strain evidence="14">AT787</strain>
    </source>
</reference>
<dbReference type="SMART" id="SM00780">
    <property type="entry name" value="PIG-X"/>
    <property type="match status" value="1"/>
</dbReference>
<evidence type="ECO:0000256" key="1">
    <source>
        <dbReference type="ARBA" id="ARBA00004389"/>
    </source>
</evidence>
<dbReference type="GO" id="GO:0006506">
    <property type="term" value="P:GPI anchor biosynthetic process"/>
    <property type="evidence" value="ECO:0007669"/>
    <property type="project" value="UniProtKB-KW"/>
</dbReference>
<comment type="caution">
    <text evidence="14">The sequence shown here is derived from an EMBL/GenBank/DDBJ whole genome shotgun (WGS) entry which is preliminary data.</text>
</comment>
<dbReference type="Gene3D" id="3.40.50.850">
    <property type="entry name" value="Isochorismatase-like"/>
    <property type="match status" value="1"/>
</dbReference>
<evidence type="ECO:0000256" key="5">
    <source>
        <dbReference type="ARBA" id="ARBA00022502"/>
    </source>
</evidence>
<dbReference type="Pfam" id="PF08320">
    <property type="entry name" value="PIG-X"/>
    <property type="match status" value="1"/>
</dbReference>
<dbReference type="InterPro" id="IPR050272">
    <property type="entry name" value="Isochorismatase-like_hydrls"/>
</dbReference>
<comment type="function">
    <text evidence="12">Required for proper folding and/or the stability of a subset of proteins in the endoplasmic reticulum. Component of glycosylphosphatidylinositol-mannosyltransferase 1 which transfers the first of the 4 mannoses in the GPI-anchor precursors during GPI-anchor biosynthesis. Probably acts by stabilizing the mannosyltransferase GPI14.</text>
</comment>
<keyword evidence="8 12" id="KW-0256">Endoplasmic reticulum</keyword>
<evidence type="ECO:0000313" key="14">
    <source>
        <dbReference type="EMBL" id="GLB44727.1"/>
    </source>
</evidence>
<dbReference type="PANTHER" id="PTHR43540">
    <property type="entry name" value="PEROXYUREIDOACRYLATE/UREIDOACRYLATE AMIDOHYDROLASE-RELATED"/>
    <property type="match status" value="1"/>
</dbReference>
<feature type="domain" description="Isochorismatase-like" evidence="13">
    <location>
        <begin position="21"/>
        <end position="157"/>
    </location>
</feature>
<comment type="pathway">
    <text evidence="2 12">Glycolipid biosynthesis; glycosylphosphatidylinositol-anchor biosynthesis.</text>
</comment>
<dbReference type="OrthoDB" id="167809at2759"/>
<comment type="subcellular location">
    <subcellularLocation>
        <location evidence="1 12">Endoplasmic reticulum membrane</location>
        <topology evidence="1 12">Single-pass membrane protein</topology>
    </subcellularLocation>
</comment>
<organism evidence="14 15">
    <name type="scientific">Lyophyllum shimeji</name>
    <name type="common">Hon-shimeji</name>
    <name type="synonym">Tricholoma shimeji</name>
    <dbReference type="NCBI Taxonomy" id="47721"/>
    <lineage>
        <taxon>Eukaryota</taxon>
        <taxon>Fungi</taxon>
        <taxon>Dikarya</taxon>
        <taxon>Basidiomycota</taxon>
        <taxon>Agaricomycotina</taxon>
        <taxon>Agaricomycetes</taxon>
        <taxon>Agaricomycetidae</taxon>
        <taxon>Agaricales</taxon>
        <taxon>Tricholomatineae</taxon>
        <taxon>Lyophyllaceae</taxon>
        <taxon>Lyophyllum</taxon>
    </lineage>
</organism>